<protein>
    <submittedName>
        <fullName evidence="1">Uncharacterized protein</fullName>
    </submittedName>
</protein>
<dbReference type="EnsemblMetazoa" id="tetur01g10380.1">
    <property type="protein sequence ID" value="tetur01g10380.1"/>
    <property type="gene ID" value="tetur01g10380"/>
</dbReference>
<name>T1JSG0_TETUR</name>
<evidence type="ECO:0000313" key="2">
    <source>
        <dbReference type="Proteomes" id="UP000015104"/>
    </source>
</evidence>
<sequence>MLQRDRKIDESLNPILIVLSILFTSNHQFCHAHHVDANLTSLNPLCDISAKITPTLDQ</sequence>
<organism evidence="1 2">
    <name type="scientific">Tetranychus urticae</name>
    <name type="common">Two-spotted spider mite</name>
    <dbReference type="NCBI Taxonomy" id="32264"/>
    <lineage>
        <taxon>Eukaryota</taxon>
        <taxon>Metazoa</taxon>
        <taxon>Ecdysozoa</taxon>
        <taxon>Arthropoda</taxon>
        <taxon>Chelicerata</taxon>
        <taxon>Arachnida</taxon>
        <taxon>Acari</taxon>
        <taxon>Acariformes</taxon>
        <taxon>Trombidiformes</taxon>
        <taxon>Prostigmata</taxon>
        <taxon>Eleutherengona</taxon>
        <taxon>Raphignathae</taxon>
        <taxon>Tetranychoidea</taxon>
        <taxon>Tetranychidae</taxon>
        <taxon>Tetranychus</taxon>
    </lineage>
</organism>
<reference evidence="1" key="2">
    <citation type="submission" date="2015-06" db="UniProtKB">
        <authorList>
            <consortium name="EnsemblMetazoa"/>
        </authorList>
    </citation>
    <scope>IDENTIFICATION</scope>
</reference>
<accession>T1JSG0</accession>
<proteinExistence type="predicted"/>
<dbReference type="Proteomes" id="UP000015104">
    <property type="component" value="Unassembled WGS sequence"/>
</dbReference>
<evidence type="ECO:0000313" key="1">
    <source>
        <dbReference type="EnsemblMetazoa" id="tetur01g10380.1"/>
    </source>
</evidence>
<dbReference type="AlphaFoldDB" id="T1JSG0"/>
<reference evidence="2" key="1">
    <citation type="submission" date="2011-08" db="EMBL/GenBank/DDBJ databases">
        <authorList>
            <person name="Rombauts S."/>
        </authorList>
    </citation>
    <scope>NUCLEOTIDE SEQUENCE</scope>
    <source>
        <strain evidence="2">London</strain>
    </source>
</reference>
<dbReference type="EMBL" id="CAEY01000461">
    <property type="status" value="NOT_ANNOTATED_CDS"/>
    <property type="molecule type" value="Genomic_DNA"/>
</dbReference>
<keyword evidence="2" id="KW-1185">Reference proteome</keyword>
<dbReference type="HOGENOM" id="CLU_2981611_0_0_1"/>